<keyword evidence="4" id="KW-1185">Reference proteome</keyword>
<reference evidence="3 4" key="1">
    <citation type="submission" date="2022-06" db="EMBL/GenBank/DDBJ databases">
        <title>Isolation of gut microbiota from human fecal samples.</title>
        <authorList>
            <person name="Pamer E.G."/>
            <person name="Barat B."/>
            <person name="Waligurski E."/>
            <person name="Medina S."/>
            <person name="Paddock L."/>
            <person name="Mostad J."/>
        </authorList>
    </citation>
    <scope>NUCLEOTIDE SEQUENCE [LARGE SCALE GENOMIC DNA]</scope>
    <source>
        <strain evidence="3 4">DFI.6.1</strain>
    </source>
</reference>
<dbReference type="InterPro" id="IPR017144">
    <property type="entry name" value="Xaa-Arg_dipeptidase"/>
</dbReference>
<dbReference type="Gene3D" id="3.40.630.10">
    <property type="entry name" value="Zn peptidases"/>
    <property type="match status" value="1"/>
</dbReference>
<sequence length="405" mass="44411">MVLREQITKEIESHLETYMSYVKQMYAHPEVGNEEFESMKMLAQGLREQGFQTQEGYIVPTGFIGIYKGKKKGPVIAYLCEYDALPEVGHGCGHNLIGPMSLAAGAALKDAVDQFGGEIRVIGTPAEENFGGKVSMAHAHVFDDVDVAMMIHPDTDDRLGGRTLALNPLKFEFHGVNTHGCSPENGKSALDAAVLSYLNINLLRQYVLPHTYIHGIIREGGEAANVIPAYASLEYYFRGTTMAYVKELSQRAIDCVEGACKASGCTYEVSTYECPYEDCRINYTLCRLLEEEYHQVGRMNVEPVEEEPFGSSDIGIVSYICPALHGYVKIAEHGVNGHSKEMASVTISEAGKKGLRDGAIALAMIGYRLLSEQGLLEEVKAEFQQQKEAGCKKICEIGKGIAAND</sequence>
<name>A0ABT1SN66_9FIRM</name>
<dbReference type="InterPro" id="IPR002933">
    <property type="entry name" value="Peptidase_M20"/>
</dbReference>
<proteinExistence type="inferred from homology"/>
<dbReference type="CDD" id="cd05672">
    <property type="entry name" value="M20_ACY1L2-like"/>
    <property type="match status" value="1"/>
</dbReference>
<evidence type="ECO:0000256" key="1">
    <source>
        <dbReference type="PIRNR" id="PIRNR037226"/>
    </source>
</evidence>
<dbReference type="PANTHER" id="PTHR30575">
    <property type="entry name" value="PEPTIDASE M20"/>
    <property type="match status" value="1"/>
</dbReference>
<dbReference type="PANTHER" id="PTHR30575:SF0">
    <property type="entry name" value="XAA-ARG DIPEPTIDASE"/>
    <property type="match status" value="1"/>
</dbReference>
<dbReference type="Pfam" id="PF01546">
    <property type="entry name" value="Peptidase_M20"/>
    <property type="match status" value="1"/>
</dbReference>
<gene>
    <name evidence="3" type="ORF">NE663_09915</name>
</gene>
<dbReference type="NCBIfam" id="TIGR01891">
    <property type="entry name" value="amidohydrolases"/>
    <property type="match status" value="1"/>
</dbReference>
<protein>
    <recommendedName>
        <fullName evidence="1">Peptidase M20 domain-containing protein 2</fullName>
    </recommendedName>
</protein>
<dbReference type="Pfam" id="PF07687">
    <property type="entry name" value="M20_dimer"/>
    <property type="match status" value="1"/>
</dbReference>
<comment type="caution">
    <text evidence="3">The sequence shown here is derived from an EMBL/GenBank/DDBJ whole genome shotgun (WGS) entry which is preliminary data.</text>
</comment>
<comment type="similarity">
    <text evidence="1">Belongs to the peptidase M20A family.</text>
</comment>
<evidence type="ECO:0000313" key="3">
    <source>
        <dbReference type="EMBL" id="MCQ5122572.1"/>
    </source>
</evidence>
<feature type="domain" description="Peptidase M20 dimerisation" evidence="2">
    <location>
        <begin position="170"/>
        <end position="257"/>
    </location>
</feature>
<dbReference type="InterPro" id="IPR036264">
    <property type="entry name" value="Bact_exopeptidase_dim_dom"/>
</dbReference>
<organism evidence="3 4">
    <name type="scientific">Massilicoli timonensis</name>
    <dbReference type="NCBI Taxonomy" id="2015901"/>
    <lineage>
        <taxon>Bacteria</taxon>
        <taxon>Bacillati</taxon>
        <taxon>Bacillota</taxon>
        <taxon>Erysipelotrichia</taxon>
        <taxon>Erysipelotrichales</taxon>
        <taxon>Erysipelotrichaceae</taxon>
        <taxon>Massilicoli</taxon>
    </lineage>
</organism>
<dbReference type="EMBL" id="JANGCH010000019">
    <property type="protein sequence ID" value="MCQ5122572.1"/>
    <property type="molecule type" value="Genomic_DNA"/>
</dbReference>
<dbReference type="InterPro" id="IPR052030">
    <property type="entry name" value="Peptidase_M20/M20A_hydrolases"/>
</dbReference>
<dbReference type="SUPFAM" id="SSF55031">
    <property type="entry name" value="Bacterial exopeptidase dimerisation domain"/>
    <property type="match status" value="1"/>
</dbReference>
<dbReference type="Proteomes" id="UP001524435">
    <property type="component" value="Unassembled WGS sequence"/>
</dbReference>
<dbReference type="PIRSF" id="PIRSF037226">
    <property type="entry name" value="Amidohydrolase_ACY1L2_prd"/>
    <property type="match status" value="1"/>
</dbReference>
<dbReference type="SUPFAM" id="SSF53187">
    <property type="entry name" value="Zn-dependent exopeptidases"/>
    <property type="match status" value="1"/>
</dbReference>
<accession>A0ABT1SN66</accession>
<dbReference type="Gene3D" id="3.30.70.360">
    <property type="match status" value="1"/>
</dbReference>
<evidence type="ECO:0000313" key="4">
    <source>
        <dbReference type="Proteomes" id="UP001524435"/>
    </source>
</evidence>
<evidence type="ECO:0000259" key="2">
    <source>
        <dbReference type="Pfam" id="PF07687"/>
    </source>
</evidence>
<dbReference type="InterPro" id="IPR017439">
    <property type="entry name" value="Amidohydrolase"/>
</dbReference>
<dbReference type="InterPro" id="IPR011650">
    <property type="entry name" value="Peptidase_M20_dimer"/>
</dbReference>